<dbReference type="PANTHER" id="PTHR14027">
    <property type="entry name" value="RNA POLYMERASE-ASSOCIATED PROTEIN CTR9"/>
    <property type="match status" value="1"/>
</dbReference>
<feature type="compositionally biased region" description="Basic and acidic residues" evidence="5">
    <location>
        <begin position="1158"/>
        <end position="1167"/>
    </location>
</feature>
<dbReference type="SUPFAM" id="SSF47240">
    <property type="entry name" value="Ferritin-like"/>
    <property type="match status" value="1"/>
</dbReference>
<feature type="repeat" description="TPR" evidence="4">
    <location>
        <begin position="543"/>
        <end position="576"/>
    </location>
</feature>
<evidence type="ECO:0000256" key="2">
    <source>
        <dbReference type="ARBA" id="ARBA00022737"/>
    </source>
</evidence>
<protein>
    <submittedName>
        <fullName evidence="6">Uncharacterized protein</fullName>
    </submittedName>
</protein>
<dbReference type="GO" id="GO:0016491">
    <property type="term" value="F:oxidoreductase activity"/>
    <property type="evidence" value="ECO:0007669"/>
    <property type="project" value="InterPro"/>
</dbReference>
<accession>A0A421FQJ2</accession>
<dbReference type="FunFam" id="1.25.40.10:FF:000714">
    <property type="entry name" value="RNA polymerase-associated protein CTR9"/>
    <property type="match status" value="1"/>
</dbReference>
<sequence>MADDERTGTQRALLIPVKNSKDAVEVYADELPDDVNDIIDILRAEVAPLDVWLQFAVEYYNQGHVSQFQEILAVASEPGIEEIYKDNASRISRIKFFIALASHAVNAMWNEEDEKKREAISQRAVGYFQRADRLDHQHPMTLVGKALMFMAKNEDDRADRFIKSVLISNKTNLPAILGKALLLYRKKQYKEAKKLYLDAIKLHPRSPQAANMRMCFAYCCYHLGAVEKARAVMRYTASLDETNVDAVIASALWQLASQSREERAVSIRDEGSRFMMMIHHAHAIDKTNPTVLNHLANHYFSQWIPLPCTVSVVRGSAVVATSKDISSEVSPGQIICIGDKYVTYISRDENAVSPSGLKLDGPYREESATSTNISRKDYDKMFTLAGNAFHSTKIPEIRSESCYLMGRGCHAQGKYKDAYSYYFNAGRLWPKFVLPWFGLAQMYYERKEFTKAASYLEKANKAYPENVEILSLLGDVYGKLGKKDEAVVLLRRVVELEPGNVEALIGTAELLHGSPERKDQIIAISSYIAAEKVMNNASERVPMEVYVNLGVLQQRVGKTADAINCFKKALKQLGEEASVDEESKSEEADALAEEFSIPKPTEANVTILYNMGRVYEEMGNRDRSKKLYDAILNVFPRYTDCLLRLGCMLRDRGRDAEAMKAFDKVLEVDPTCAEACLLQGNMHLKKREWVFAQKKFEKVMGMPGLKNDPYAFLSMGNIFMSNLGEKNRYTKNMSLSEVYYKKTLASHPHNIYAANGLGIMIAEKGNFELAKQIFSQVREASPDMPDAWINLAHIFVAEERYGEAIQLYTVCLTKCYQGQDLEVLLYLAKAYYESKDFPSCISTLSRGLHMYPNDLRLWYNTGLAQEDYAVTTLGQESTAPRPGSSNAVPQMRTMSDVQRAILDLKRAQRIFRFLLQQAEAVGTSSSSDKKKHHHHGGLPFDKEKVSEHEKFCGDTLTKASYHLEFERQKEDKRRLEIEAQRKLLREYEERVAREQEEERVKEEDTRKRHEGVRLKQDERLKKLHEGWRVREREEEEKEKKVVKKKGGKKRKKTDDDAGFIDDDEGDMDKSDDDDGNASMSIEDMKNRNATMKKLVEKRNKRARVDSGSEDDKDNDDPTGLFGSDSSDDEQEESKPKDDSKTETTDAPAAEENAAAGNREAEKSELSERPVATKQPEQPEQELSPELIEGFAKNVAVKEEPKIEMSEFKRKELSGEVPREPYLVENPNRFVLFPIQEHDVWQMYKKAEASFWTAEELDLVHDLKDWGNLTDNERHFIKHVLAFFAASDGIVNENLAMNFSNEVQVPEARCFYGFQIAIENIHSEVYSLLIDTYIKDAVEKDHLLRAIETIPCVTKKASWALRWCDPKVSSYPERLLAFAAVEGIFFSGSFCSIFWLKKRGLMPGLSFSNELISRDEGMHTDFACLLYSKLVTKLPEQRVHEIIRDAVKIEHEFVSDSLPVELIGMNSALMCQYIEFVADRLLYSLGVSKIYNVKNPFDWMDMISLQGKTNFFEKRVGEYSKAGVGVAAEEQVFTLDADF</sequence>
<dbReference type="SMART" id="SM00028">
    <property type="entry name" value="TPR"/>
    <property type="match status" value="13"/>
</dbReference>
<dbReference type="GO" id="GO:0000993">
    <property type="term" value="F:RNA polymerase II complex binding"/>
    <property type="evidence" value="ECO:0007669"/>
    <property type="project" value="TreeGrafter"/>
</dbReference>
<dbReference type="Gene3D" id="1.25.40.10">
    <property type="entry name" value="Tetratricopeptide repeat domain"/>
    <property type="match status" value="3"/>
</dbReference>
<feature type="repeat" description="TPR" evidence="4">
    <location>
        <begin position="467"/>
        <end position="500"/>
    </location>
</feature>
<dbReference type="Pfam" id="PF13432">
    <property type="entry name" value="TPR_16"/>
    <property type="match status" value="2"/>
</dbReference>
<feature type="compositionally biased region" description="Basic residues" evidence="5">
    <location>
        <begin position="1040"/>
        <end position="1051"/>
    </location>
</feature>
<dbReference type="InterPro" id="IPR011990">
    <property type="entry name" value="TPR-like_helical_dom_sf"/>
</dbReference>
<name>A0A421FQJ2_9STRA</name>
<dbReference type="Gene3D" id="1.10.620.20">
    <property type="entry name" value="Ribonucleotide Reductase, subunit A"/>
    <property type="match status" value="1"/>
</dbReference>
<dbReference type="Pfam" id="PF14559">
    <property type="entry name" value="TPR_19"/>
    <property type="match status" value="2"/>
</dbReference>
<dbReference type="PROSITE" id="PS50005">
    <property type="entry name" value="TPR"/>
    <property type="match status" value="5"/>
</dbReference>
<feature type="repeat" description="TPR" evidence="4">
    <location>
        <begin position="639"/>
        <end position="672"/>
    </location>
</feature>
<dbReference type="InterPro" id="IPR031101">
    <property type="entry name" value="Ctr9"/>
</dbReference>
<dbReference type="SUPFAM" id="SSF48452">
    <property type="entry name" value="TPR-like"/>
    <property type="match status" value="2"/>
</dbReference>
<feature type="repeat" description="TPR" evidence="4">
    <location>
        <begin position="605"/>
        <end position="638"/>
    </location>
</feature>
<feature type="region of interest" description="Disordered" evidence="5">
    <location>
        <begin position="922"/>
        <end position="945"/>
    </location>
</feature>
<dbReference type="Pfam" id="PF00268">
    <property type="entry name" value="Ribonuc_red_sm"/>
    <property type="match status" value="1"/>
</dbReference>
<dbReference type="InterPro" id="IPR012348">
    <property type="entry name" value="RNR-like"/>
</dbReference>
<feature type="region of interest" description="Disordered" evidence="5">
    <location>
        <begin position="1025"/>
        <end position="1184"/>
    </location>
</feature>
<comment type="caution">
    <text evidence="6">The sequence shown here is derived from an EMBL/GenBank/DDBJ whole genome shotgun (WGS) entry which is preliminary data.</text>
</comment>
<dbReference type="Proteomes" id="UP000284657">
    <property type="component" value="Unassembled WGS sequence"/>
</dbReference>
<keyword evidence="2" id="KW-0677">Repeat</keyword>
<dbReference type="GO" id="GO:0006368">
    <property type="term" value="P:transcription elongation by RNA polymerase II"/>
    <property type="evidence" value="ECO:0007669"/>
    <property type="project" value="TreeGrafter"/>
</dbReference>
<dbReference type="EMBL" id="MBAD02002145">
    <property type="protein sequence ID" value="RLN49431.1"/>
    <property type="molecule type" value="Genomic_DNA"/>
</dbReference>
<dbReference type="InterPro" id="IPR033909">
    <property type="entry name" value="RNR_small"/>
</dbReference>
<dbReference type="FunFam" id="1.25.40.10:FF:000328">
    <property type="entry name" value="protein CTR9 homolog"/>
    <property type="match status" value="1"/>
</dbReference>
<gene>
    <name evidence="6" type="ORF">BBJ29_000116</name>
</gene>
<feature type="compositionally biased region" description="Acidic residues" evidence="5">
    <location>
        <begin position="1056"/>
        <end position="1075"/>
    </location>
</feature>
<dbReference type="CDD" id="cd01049">
    <property type="entry name" value="RNRR2"/>
    <property type="match status" value="1"/>
</dbReference>
<dbReference type="GO" id="GO:0006355">
    <property type="term" value="P:regulation of DNA-templated transcription"/>
    <property type="evidence" value="ECO:0007669"/>
    <property type="project" value="InterPro"/>
</dbReference>
<comment type="similarity">
    <text evidence="1">Belongs to the ribonucleoside diphosphate reductase small chain family.</text>
</comment>
<proteinExistence type="inferred from homology"/>
<dbReference type="Pfam" id="PF13181">
    <property type="entry name" value="TPR_8"/>
    <property type="match status" value="1"/>
</dbReference>
<evidence type="ECO:0000256" key="1">
    <source>
        <dbReference type="ARBA" id="ARBA00009303"/>
    </source>
</evidence>
<feature type="repeat" description="TPR" evidence="4">
    <location>
        <begin position="433"/>
        <end position="466"/>
    </location>
</feature>
<evidence type="ECO:0000256" key="5">
    <source>
        <dbReference type="SAM" id="MobiDB-lite"/>
    </source>
</evidence>
<dbReference type="PANTHER" id="PTHR14027:SF2">
    <property type="entry name" value="RNA POLYMERASE-ASSOCIATED PROTEIN CTR9 HOMOLOG"/>
    <property type="match status" value="1"/>
</dbReference>
<evidence type="ECO:0000313" key="7">
    <source>
        <dbReference type="Proteomes" id="UP000284657"/>
    </source>
</evidence>
<organism evidence="6 7">
    <name type="scientific">Phytophthora kernoviae</name>
    <dbReference type="NCBI Taxonomy" id="325452"/>
    <lineage>
        <taxon>Eukaryota</taxon>
        <taxon>Sar</taxon>
        <taxon>Stramenopiles</taxon>
        <taxon>Oomycota</taxon>
        <taxon>Peronosporomycetes</taxon>
        <taxon>Peronosporales</taxon>
        <taxon>Peronosporaceae</taxon>
        <taxon>Phytophthora</taxon>
    </lineage>
</organism>
<reference evidence="6 7" key="1">
    <citation type="submission" date="2018-07" db="EMBL/GenBank/DDBJ databases">
        <title>Genome sequencing of oomycete isolates from Chile give support for New Zealand origin for Phytophthora kernoviae and make available the first Nothophytophthora sp. genome.</title>
        <authorList>
            <person name="Studholme D.J."/>
            <person name="Sanfuentes E."/>
            <person name="Panda P."/>
            <person name="Hill R."/>
            <person name="Sambles C."/>
            <person name="Grant M."/>
            <person name="Williams N.M."/>
            <person name="Mcdougal R.L."/>
        </authorList>
    </citation>
    <scope>NUCLEOTIDE SEQUENCE [LARGE SCALE GENOMIC DNA]</scope>
    <source>
        <strain evidence="6">Chile7</strain>
    </source>
</reference>
<dbReference type="InterPro" id="IPR000358">
    <property type="entry name" value="RNR_small_fam"/>
</dbReference>
<evidence type="ECO:0000313" key="6">
    <source>
        <dbReference type="EMBL" id="RLN49431.1"/>
    </source>
</evidence>
<dbReference type="PROSITE" id="PS00368">
    <property type="entry name" value="RIBORED_SMALL"/>
    <property type="match status" value="1"/>
</dbReference>
<keyword evidence="3 4" id="KW-0802">TPR repeat</keyword>
<dbReference type="GO" id="GO:0016593">
    <property type="term" value="C:Cdc73/Paf1 complex"/>
    <property type="evidence" value="ECO:0007669"/>
    <property type="project" value="TreeGrafter"/>
</dbReference>
<feature type="region of interest" description="Disordered" evidence="5">
    <location>
        <begin position="989"/>
        <end position="1011"/>
    </location>
</feature>
<dbReference type="InterPro" id="IPR009078">
    <property type="entry name" value="Ferritin-like_SF"/>
</dbReference>
<dbReference type="SUPFAM" id="SSF81901">
    <property type="entry name" value="HCP-like"/>
    <property type="match status" value="1"/>
</dbReference>
<dbReference type="InterPro" id="IPR030475">
    <property type="entry name" value="RNR_small_AS"/>
</dbReference>
<evidence type="ECO:0000256" key="3">
    <source>
        <dbReference type="ARBA" id="ARBA00022803"/>
    </source>
</evidence>
<feature type="compositionally biased region" description="Acidic residues" evidence="5">
    <location>
        <begin position="1107"/>
        <end position="1116"/>
    </location>
</feature>
<dbReference type="InterPro" id="IPR019734">
    <property type="entry name" value="TPR_rpt"/>
</dbReference>
<feature type="compositionally biased region" description="Basic and acidic residues" evidence="5">
    <location>
        <begin position="1093"/>
        <end position="1106"/>
    </location>
</feature>
<feature type="compositionally biased region" description="Low complexity" evidence="5">
    <location>
        <begin position="1174"/>
        <end position="1184"/>
    </location>
</feature>
<feature type="compositionally biased region" description="Basic and acidic residues" evidence="5">
    <location>
        <begin position="1132"/>
        <end position="1143"/>
    </location>
</feature>
<feature type="compositionally biased region" description="Low complexity" evidence="5">
    <location>
        <begin position="1146"/>
        <end position="1157"/>
    </location>
</feature>
<dbReference type="GO" id="GO:0009263">
    <property type="term" value="P:deoxyribonucleotide biosynthetic process"/>
    <property type="evidence" value="ECO:0007669"/>
    <property type="project" value="InterPro"/>
</dbReference>
<evidence type="ECO:0000256" key="4">
    <source>
        <dbReference type="PROSITE-ProRule" id="PRU00339"/>
    </source>
</evidence>